<dbReference type="PANTHER" id="PTHR33477:SF2">
    <property type="entry name" value="2-PHOSPHOGLYCERATE KINASE"/>
    <property type="match status" value="1"/>
</dbReference>
<accession>A0A8S1MXG4</accession>
<dbReference type="PANTHER" id="PTHR33477">
    <property type="entry name" value="P-LOOP NTPASE DOMAIN-CONTAINING PROTEIN LPA1 HOMOLOG 1"/>
    <property type="match status" value="1"/>
</dbReference>
<reference evidence="1" key="1">
    <citation type="submission" date="2021-01" db="EMBL/GenBank/DDBJ databases">
        <authorList>
            <consortium name="Genoscope - CEA"/>
            <person name="William W."/>
        </authorList>
    </citation>
    <scope>NUCLEOTIDE SEQUENCE</scope>
</reference>
<organism evidence="1 2">
    <name type="scientific">Paramecium primaurelia</name>
    <dbReference type="NCBI Taxonomy" id="5886"/>
    <lineage>
        <taxon>Eukaryota</taxon>
        <taxon>Sar</taxon>
        <taxon>Alveolata</taxon>
        <taxon>Ciliophora</taxon>
        <taxon>Intramacronucleata</taxon>
        <taxon>Oligohymenophorea</taxon>
        <taxon>Peniculida</taxon>
        <taxon>Parameciidae</taxon>
        <taxon>Paramecium</taxon>
    </lineage>
</organism>
<dbReference type="AlphaFoldDB" id="A0A8S1MXG4"/>
<proteinExistence type="predicted"/>
<sequence length="374" mass="43855">MMSEVNERKILTITKNDNVLDLVKIKVRLDEHFYIFSRFMISRMLTLSRIKKLDAIQIAKDIKKQLIDRNSLEINSNELEAIIFQTMNKFGYQNNIQKYQMVSNFYRHRTPMIIIIFGAPSIGKSLLANNLAERLNISNVLQTDIVEMVMRSINPEQFNYDQNEDFITKFKKNCRLIRRGVSTDISKCLSEGKAVIIEGSAAMPEYYLEAIDKQDPQDDEQQLQLITSFTQNDIKLKKPQRKDLLLFNQQIKLNTQFKIIFPQPDQDLEDDQQIQKHLKLCKDLNKIDQSHSMILGFLPILSRNDHLYNIENNTSKKIPKDLIEEKLNQYQSIQNELLKQRSKCILLPINLHNLEETLDTMHDIILQKILDQSI</sequence>
<name>A0A8S1MXG4_PARPR</name>
<dbReference type="Proteomes" id="UP000688137">
    <property type="component" value="Unassembled WGS sequence"/>
</dbReference>
<comment type="caution">
    <text evidence="1">The sequence shown here is derived from an EMBL/GenBank/DDBJ whole genome shotgun (WGS) entry which is preliminary data.</text>
</comment>
<evidence type="ECO:0000313" key="1">
    <source>
        <dbReference type="EMBL" id="CAD8083912.1"/>
    </source>
</evidence>
<gene>
    <name evidence="1" type="ORF">PPRIM_AZ9-3.1.T0710061</name>
</gene>
<dbReference type="EMBL" id="CAJJDM010000074">
    <property type="protein sequence ID" value="CAD8083912.1"/>
    <property type="molecule type" value="Genomic_DNA"/>
</dbReference>
<evidence type="ECO:0000313" key="2">
    <source>
        <dbReference type="Proteomes" id="UP000688137"/>
    </source>
</evidence>
<dbReference type="OMA" id="PEQFNYD"/>
<keyword evidence="2" id="KW-1185">Reference proteome</keyword>
<evidence type="ECO:0008006" key="3">
    <source>
        <dbReference type="Google" id="ProtNLM"/>
    </source>
</evidence>
<protein>
    <recommendedName>
        <fullName evidence="3">2-phosphoglycerate kinase</fullName>
    </recommendedName>
</protein>